<accession>A0A0B7MVJ2</accession>
<dbReference type="EMBL" id="LN719061">
    <property type="protein sequence ID" value="CEP07128.1"/>
    <property type="molecule type" value="Genomic_DNA"/>
</dbReference>
<organism evidence="1 2">
    <name type="scientific">Parasitella parasitica</name>
    <dbReference type="NCBI Taxonomy" id="35722"/>
    <lineage>
        <taxon>Eukaryota</taxon>
        <taxon>Fungi</taxon>
        <taxon>Fungi incertae sedis</taxon>
        <taxon>Mucoromycota</taxon>
        <taxon>Mucoromycotina</taxon>
        <taxon>Mucoromycetes</taxon>
        <taxon>Mucorales</taxon>
        <taxon>Mucorineae</taxon>
        <taxon>Mucoraceae</taxon>
        <taxon>Parasitella</taxon>
    </lineage>
</organism>
<dbReference type="AlphaFoldDB" id="A0A0B7MVJ2"/>
<name>A0A0B7MVJ2_9FUNG</name>
<keyword evidence="2" id="KW-1185">Reference proteome</keyword>
<dbReference type="Proteomes" id="UP000054107">
    <property type="component" value="Unassembled WGS sequence"/>
</dbReference>
<gene>
    <name evidence="1" type="primary">PARPA_00402.1 scaffold 772</name>
</gene>
<proteinExistence type="predicted"/>
<reference evidence="1 2" key="1">
    <citation type="submission" date="2014-09" db="EMBL/GenBank/DDBJ databases">
        <authorList>
            <person name="Ellenberger Sabrina"/>
        </authorList>
    </citation>
    <scope>NUCLEOTIDE SEQUENCE [LARGE SCALE GENOMIC DNA]</scope>
    <source>
        <strain evidence="1 2">CBS 412.66</strain>
    </source>
</reference>
<sequence length="80" mass="8530">MYEANYEKAYYFLLLSGAFTTILENSTERIIPVIAIKAIVPAKAAVLAKAALALAAAAFDAAPPPPQPCMSSRARSKCAW</sequence>
<evidence type="ECO:0000313" key="2">
    <source>
        <dbReference type="Proteomes" id="UP000054107"/>
    </source>
</evidence>
<protein>
    <submittedName>
        <fullName evidence="1">Uncharacterized protein</fullName>
    </submittedName>
</protein>
<evidence type="ECO:0000313" key="1">
    <source>
        <dbReference type="EMBL" id="CEP07128.1"/>
    </source>
</evidence>